<dbReference type="Proteomes" id="UP001344906">
    <property type="component" value="Unassembled WGS sequence"/>
</dbReference>
<dbReference type="NCBIfam" id="TIGR00221">
    <property type="entry name" value="nagA"/>
    <property type="match status" value="1"/>
</dbReference>
<evidence type="ECO:0000256" key="5">
    <source>
        <dbReference type="PIRNR" id="PIRNR038994"/>
    </source>
</evidence>
<keyword evidence="8" id="KW-1185">Reference proteome</keyword>
<sequence>MKTLVIKNARIVTPQQVIEEAAIVVRGERIAEIRSDNTYPADAAVVDASGCTIVPGFIDVHVHGAAGYDTMDATPEALHGMAEFFAAHGVTSFLPTTVTAEHTALLAAIANVAQCQQSYQRGARILGVHLEGPYLSEVHPGAQPVQHIRPADRAEYTQLFAQDNIRLISLAPEKAENLALIEYARSQGAVVAVGHSAASYDDVMQAVKAGLTQACHTFNGMAGLHHRTPGTVGAVLSCDDIYAQVIVDLIHLHPAVVKLLVRAKGTARTVLITDAIRAAGLPDGIYDLGGQSVSVRQGVVSLTHGNSLAGSTLTMDQALRNVMKATGLPLVEALPMATSVPARSLGLDADLGSILPDYLADLVLLDQNLQVQATIVLGNVVYQATEVLSQ</sequence>
<keyword evidence="3 5" id="KW-0378">Hydrolase</keyword>
<dbReference type="PANTHER" id="PTHR11113:SF14">
    <property type="entry name" value="N-ACETYLGLUCOSAMINE-6-PHOSPHATE DEACETYLASE"/>
    <property type="match status" value="1"/>
</dbReference>
<comment type="caution">
    <text evidence="7">The sequence shown here is derived from an EMBL/GenBank/DDBJ whole genome shotgun (WGS) entry which is preliminary data.</text>
</comment>
<evidence type="ECO:0000313" key="8">
    <source>
        <dbReference type="Proteomes" id="UP001344906"/>
    </source>
</evidence>
<feature type="domain" description="Amidohydrolase-related" evidence="6">
    <location>
        <begin position="52"/>
        <end position="381"/>
    </location>
</feature>
<name>A0ABQ6FNQ7_9CHLR</name>
<dbReference type="PANTHER" id="PTHR11113">
    <property type="entry name" value="N-ACETYLGLUCOSAMINE-6-PHOSPHATE DEACETYLASE"/>
    <property type="match status" value="1"/>
</dbReference>
<keyword evidence="2" id="KW-0479">Metal-binding</keyword>
<dbReference type="EMBL" id="BSRI01000001">
    <property type="protein sequence ID" value="GLV54021.1"/>
    <property type="molecule type" value="Genomic_DNA"/>
</dbReference>
<reference evidence="7 8" key="1">
    <citation type="submission" date="2023-02" db="EMBL/GenBank/DDBJ databases">
        <title>Dictyobacter halimunensis sp. nov., a new member of the class Ktedonobacteria from forest soil in a geothermal area.</title>
        <authorList>
            <person name="Rachmania M.K."/>
            <person name="Ningsih F."/>
            <person name="Sakai Y."/>
            <person name="Yabe S."/>
            <person name="Yokota A."/>
            <person name="Sjamsuridzal W."/>
        </authorList>
    </citation>
    <scope>NUCLEOTIDE SEQUENCE [LARGE SCALE GENOMIC DNA]</scope>
    <source>
        <strain evidence="7 8">S3.2.2.5</strain>
    </source>
</reference>
<dbReference type="SUPFAM" id="SSF51338">
    <property type="entry name" value="Composite domain of metallo-dependent hydrolases"/>
    <property type="match status" value="1"/>
</dbReference>
<evidence type="ECO:0000256" key="1">
    <source>
        <dbReference type="ARBA" id="ARBA00010716"/>
    </source>
</evidence>
<proteinExistence type="inferred from homology"/>
<dbReference type="RefSeq" id="WP_338247736.1">
    <property type="nucleotide sequence ID" value="NZ_BSRI01000001.1"/>
</dbReference>
<gene>
    <name evidence="7" type="primary">nagA3</name>
    <name evidence="7" type="ORF">KDH_08700</name>
</gene>
<evidence type="ECO:0000256" key="4">
    <source>
        <dbReference type="ARBA" id="ARBA00023277"/>
    </source>
</evidence>
<dbReference type="InterPro" id="IPR032466">
    <property type="entry name" value="Metal_Hydrolase"/>
</dbReference>
<dbReference type="Gene3D" id="2.30.40.10">
    <property type="entry name" value="Urease, subunit C, domain 1"/>
    <property type="match status" value="1"/>
</dbReference>
<dbReference type="InterPro" id="IPR011059">
    <property type="entry name" value="Metal-dep_hydrolase_composite"/>
</dbReference>
<comment type="similarity">
    <text evidence="1 5">Belongs to the metallo-dependent hydrolases superfamily. NagA family.</text>
</comment>
<evidence type="ECO:0000256" key="2">
    <source>
        <dbReference type="ARBA" id="ARBA00022723"/>
    </source>
</evidence>
<organism evidence="7 8">
    <name type="scientific">Dictyobacter halimunensis</name>
    <dbReference type="NCBI Taxonomy" id="3026934"/>
    <lineage>
        <taxon>Bacteria</taxon>
        <taxon>Bacillati</taxon>
        <taxon>Chloroflexota</taxon>
        <taxon>Ktedonobacteria</taxon>
        <taxon>Ktedonobacterales</taxon>
        <taxon>Dictyobacteraceae</taxon>
        <taxon>Dictyobacter</taxon>
    </lineage>
</organism>
<dbReference type="InterPro" id="IPR006680">
    <property type="entry name" value="Amidohydro-rel"/>
</dbReference>
<dbReference type="Pfam" id="PF01979">
    <property type="entry name" value="Amidohydro_1"/>
    <property type="match status" value="1"/>
</dbReference>
<dbReference type="CDD" id="cd00854">
    <property type="entry name" value="NagA"/>
    <property type="match status" value="1"/>
</dbReference>
<evidence type="ECO:0000256" key="3">
    <source>
        <dbReference type="ARBA" id="ARBA00022801"/>
    </source>
</evidence>
<evidence type="ECO:0000259" key="6">
    <source>
        <dbReference type="Pfam" id="PF01979"/>
    </source>
</evidence>
<keyword evidence="4 5" id="KW-0119">Carbohydrate metabolism</keyword>
<protein>
    <submittedName>
        <fullName evidence="7">N-acetylglucosamine-6-phosphate deacetylase</fullName>
    </submittedName>
</protein>
<dbReference type="Gene3D" id="3.20.20.140">
    <property type="entry name" value="Metal-dependent hydrolases"/>
    <property type="match status" value="1"/>
</dbReference>
<dbReference type="PIRSF" id="PIRSF038994">
    <property type="entry name" value="NagA"/>
    <property type="match status" value="1"/>
</dbReference>
<dbReference type="InterPro" id="IPR003764">
    <property type="entry name" value="GlcNAc_6-P_deAcase"/>
</dbReference>
<evidence type="ECO:0000313" key="7">
    <source>
        <dbReference type="EMBL" id="GLV54021.1"/>
    </source>
</evidence>
<dbReference type="SUPFAM" id="SSF51556">
    <property type="entry name" value="Metallo-dependent hydrolases"/>
    <property type="match status" value="1"/>
</dbReference>
<accession>A0ABQ6FNQ7</accession>